<evidence type="ECO:0000256" key="5">
    <source>
        <dbReference type="ARBA" id="ARBA00024196"/>
    </source>
</evidence>
<keyword evidence="4" id="KW-0539">Nucleus</keyword>
<keyword evidence="8" id="KW-1185">Reference proteome</keyword>
<reference evidence="7" key="1">
    <citation type="journal article" date="2023" name="Mol. Phylogenet. Evol.">
        <title>Genome-scale phylogeny and comparative genomics of the fungal order Sordariales.</title>
        <authorList>
            <person name="Hensen N."/>
            <person name="Bonometti L."/>
            <person name="Westerberg I."/>
            <person name="Brannstrom I.O."/>
            <person name="Guillou S."/>
            <person name="Cros-Aarteil S."/>
            <person name="Calhoun S."/>
            <person name="Haridas S."/>
            <person name="Kuo A."/>
            <person name="Mondo S."/>
            <person name="Pangilinan J."/>
            <person name="Riley R."/>
            <person name="LaButti K."/>
            <person name="Andreopoulos B."/>
            <person name="Lipzen A."/>
            <person name="Chen C."/>
            <person name="Yan M."/>
            <person name="Daum C."/>
            <person name="Ng V."/>
            <person name="Clum A."/>
            <person name="Steindorff A."/>
            <person name="Ohm R.A."/>
            <person name="Martin F."/>
            <person name="Silar P."/>
            <person name="Natvig D.O."/>
            <person name="Lalanne C."/>
            <person name="Gautier V."/>
            <person name="Ament-Velasquez S.L."/>
            <person name="Kruys A."/>
            <person name="Hutchinson M.I."/>
            <person name="Powell A.J."/>
            <person name="Barry K."/>
            <person name="Miller A.N."/>
            <person name="Grigoriev I.V."/>
            <person name="Debuchy R."/>
            <person name="Gladieux P."/>
            <person name="Hiltunen Thoren M."/>
            <person name="Johannesson H."/>
        </authorList>
    </citation>
    <scope>NUCLEOTIDE SEQUENCE</scope>
    <source>
        <strain evidence="7">PSN293</strain>
    </source>
</reference>
<evidence type="ECO:0000256" key="3">
    <source>
        <dbReference type="ARBA" id="ARBA00022737"/>
    </source>
</evidence>
<dbReference type="EMBL" id="MU858167">
    <property type="protein sequence ID" value="KAK4210732.1"/>
    <property type="molecule type" value="Genomic_DNA"/>
</dbReference>
<evidence type="ECO:0000313" key="8">
    <source>
        <dbReference type="Proteomes" id="UP001301769"/>
    </source>
</evidence>
<dbReference type="FunFam" id="3.80.10.10:FF:000026">
    <property type="entry name" value="U2 small nuclear ribonucleoprotein A"/>
    <property type="match status" value="1"/>
</dbReference>
<comment type="caution">
    <text evidence="7">The sequence shown here is derived from an EMBL/GenBank/DDBJ whole genome shotgun (WGS) entry which is preliminary data.</text>
</comment>
<dbReference type="InterPro" id="IPR001611">
    <property type="entry name" value="Leu-rich_rpt"/>
</dbReference>
<keyword evidence="3" id="KW-0677">Repeat</keyword>
<dbReference type="SUPFAM" id="SSF52058">
    <property type="entry name" value="L domain-like"/>
    <property type="match status" value="1"/>
</dbReference>
<evidence type="ECO:0000256" key="6">
    <source>
        <dbReference type="ARBA" id="ARBA00024238"/>
    </source>
</evidence>
<proteinExistence type="inferred from homology"/>
<dbReference type="PROSITE" id="PS51450">
    <property type="entry name" value="LRR"/>
    <property type="match status" value="1"/>
</dbReference>
<dbReference type="GO" id="GO:0000398">
    <property type="term" value="P:mRNA splicing, via spliceosome"/>
    <property type="evidence" value="ECO:0007669"/>
    <property type="project" value="InterPro"/>
</dbReference>
<evidence type="ECO:0000313" key="7">
    <source>
        <dbReference type="EMBL" id="KAK4210732.1"/>
    </source>
</evidence>
<comment type="similarity">
    <text evidence="5">Belongs to the U2 small nuclear ribonucleoprotein A family.</text>
</comment>
<reference evidence="7" key="2">
    <citation type="submission" date="2023-05" db="EMBL/GenBank/DDBJ databases">
        <authorList>
            <consortium name="Lawrence Berkeley National Laboratory"/>
            <person name="Steindorff A."/>
            <person name="Hensen N."/>
            <person name="Bonometti L."/>
            <person name="Westerberg I."/>
            <person name="Brannstrom I.O."/>
            <person name="Guillou S."/>
            <person name="Cros-Aarteil S."/>
            <person name="Calhoun S."/>
            <person name="Haridas S."/>
            <person name="Kuo A."/>
            <person name="Mondo S."/>
            <person name="Pangilinan J."/>
            <person name="Riley R."/>
            <person name="Labutti K."/>
            <person name="Andreopoulos B."/>
            <person name="Lipzen A."/>
            <person name="Chen C."/>
            <person name="Yanf M."/>
            <person name="Daum C."/>
            <person name="Ng V."/>
            <person name="Clum A."/>
            <person name="Ohm R."/>
            <person name="Martin F."/>
            <person name="Silar P."/>
            <person name="Natvig D."/>
            <person name="Lalanne C."/>
            <person name="Gautier V."/>
            <person name="Ament-Velasquez S.L."/>
            <person name="Kruys A."/>
            <person name="Hutchinson M.I."/>
            <person name="Powell A.J."/>
            <person name="Barry K."/>
            <person name="Miller A.N."/>
            <person name="Grigoriev I.V."/>
            <person name="Debuchy R."/>
            <person name="Gladieux P."/>
            <person name="Thoren M.H."/>
            <person name="Johannesson H."/>
        </authorList>
    </citation>
    <scope>NUCLEOTIDE SEQUENCE</scope>
    <source>
        <strain evidence="7">PSN293</strain>
    </source>
</reference>
<dbReference type="InterPro" id="IPR032675">
    <property type="entry name" value="LRR_dom_sf"/>
</dbReference>
<dbReference type="PANTHER" id="PTHR10552">
    <property type="entry name" value="U2 SMALL NUCLEAR RIBONUCLEOPROTEIN A"/>
    <property type="match status" value="1"/>
</dbReference>
<dbReference type="GO" id="GO:0005686">
    <property type="term" value="C:U2 snRNP"/>
    <property type="evidence" value="ECO:0007669"/>
    <property type="project" value="TreeGrafter"/>
</dbReference>
<name>A0AAN6Y788_9PEZI</name>
<evidence type="ECO:0000256" key="4">
    <source>
        <dbReference type="ARBA" id="ARBA00023242"/>
    </source>
</evidence>
<evidence type="ECO:0000256" key="2">
    <source>
        <dbReference type="ARBA" id="ARBA00022614"/>
    </source>
</evidence>
<organism evidence="7 8">
    <name type="scientific">Rhypophila decipiens</name>
    <dbReference type="NCBI Taxonomy" id="261697"/>
    <lineage>
        <taxon>Eukaryota</taxon>
        <taxon>Fungi</taxon>
        <taxon>Dikarya</taxon>
        <taxon>Ascomycota</taxon>
        <taxon>Pezizomycotina</taxon>
        <taxon>Sordariomycetes</taxon>
        <taxon>Sordariomycetidae</taxon>
        <taxon>Sordariales</taxon>
        <taxon>Naviculisporaceae</taxon>
        <taxon>Rhypophila</taxon>
    </lineage>
</organism>
<sequence>MVRLTADLIGNSLTYLNPLKEREIDLRGHRIPAIENLGVAGPLEAIDLTDNDIHVLGNIPLSPRLTTILLARNKIATIQPTLPMAIPSLKNVNLTSNQLAELSDLDVLGEFPRLTHLTMIDNPVTKKEHYRLWVIWRCPTVRFFDFKKVKDSERTEAKELFGTAENPTELAQKVFPARPRNAYQTLITFVPQIMGVKSKNFGVGASANGATDQTKTSKIARLKLTEEEKKKLAEIVNKATSMEEIERLERSFMEGRIPAGILAGDGDAMEE</sequence>
<dbReference type="Proteomes" id="UP001301769">
    <property type="component" value="Unassembled WGS sequence"/>
</dbReference>
<protein>
    <recommendedName>
        <fullName evidence="6">U2 small nuclear ribonucleoprotein A'</fullName>
    </recommendedName>
</protein>
<dbReference type="Pfam" id="PF14580">
    <property type="entry name" value="LRR_9"/>
    <property type="match status" value="1"/>
</dbReference>
<dbReference type="GO" id="GO:0030620">
    <property type="term" value="F:U2 snRNA binding"/>
    <property type="evidence" value="ECO:0007669"/>
    <property type="project" value="InterPro"/>
</dbReference>
<dbReference type="PANTHER" id="PTHR10552:SF6">
    <property type="entry name" value="U2 SMALL NUCLEAR RIBONUCLEOPROTEIN A"/>
    <property type="match status" value="1"/>
</dbReference>
<keyword evidence="2" id="KW-0433">Leucine-rich repeat</keyword>
<accession>A0AAN6Y788</accession>
<dbReference type="Gene3D" id="3.80.10.10">
    <property type="entry name" value="Ribonuclease Inhibitor"/>
    <property type="match status" value="1"/>
</dbReference>
<dbReference type="InterPro" id="IPR044640">
    <property type="entry name" value="RU2A"/>
</dbReference>
<dbReference type="AlphaFoldDB" id="A0AAN6Y788"/>
<gene>
    <name evidence="7" type="ORF">QBC37DRAFT_428272</name>
</gene>
<evidence type="ECO:0000256" key="1">
    <source>
        <dbReference type="ARBA" id="ARBA00004123"/>
    </source>
</evidence>
<comment type="subcellular location">
    <subcellularLocation>
        <location evidence="1">Nucleus</location>
    </subcellularLocation>
</comment>